<feature type="compositionally biased region" description="Basic and acidic residues" evidence="1">
    <location>
        <begin position="136"/>
        <end position="147"/>
    </location>
</feature>
<gene>
    <name evidence="3" type="ORF">APLA_LOCUS16446</name>
</gene>
<dbReference type="GO" id="GO:0015074">
    <property type="term" value="P:DNA integration"/>
    <property type="evidence" value="ECO:0007669"/>
    <property type="project" value="InterPro"/>
</dbReference>
<name>A0A8S1B8X9_ARCPL</name>
<sequence length="147" mass="17595">MDKLGIFHTFTNVDTPEQNGRVEREMRKIVEAAKAEIQADCLDERLWAEAMNHAILHDQPDRNQQTYQGKVRQKPMDLYEREERSSHFRQCNLRRRKDRQRQGTELRHRQQRAHLRSKKKAAGESDEEEENGQQEKNAEETNNKEKR</sequence>
<dbReference type="InterPro" id="IPR012337">
    <property type="entry name" value="RNaseH-like_sf"/>
</dbReference>
<evidence type="ECO:0000256" key="1">
    <source>
        <dbReference type="SAM" id="MobiDB-lite"/>
    </source>
</evidence>
<organism evidence="3 4">
    <name type="scientific">Arctia plantaginis</name>
    <name type="common">Wood tiger moth</name>
    <name type="synonym">Phalaena plantaginis</name>
    <dbReference type="NCBI Taxonomy" id="874455"/>
    <lineage>
        <taxon>Eukaryota</taxon>
        <taxon>Metazoa</taxon>
        <taxon>Ecdysozoa</taxon>
        <taxon>Arthropoda</taxon>
        <taxon>Hexapoda</taxon>
        <taxon>Insecta</taxon>
        <taxon>Pterygota</taxon>
        <taxon>Neoptera</taxon>
        <taxon>Endopterygota</taxon>
        <taxon>Lepidoptera</taxon>
        <taxon>Glossata</taxon>
        <taxon>Ditrysia</taxon>
        <taxon>Noctuoidea</taxon>
        <taxon>Erebidae</taxon>
        <taxon>Arctiinae</taxon>
        <taxon>Arctia</taxon>
    </lineage>
</organism>
<feature type="domain" description="Integrase catalytic" evidence="2">
    <location>
        <begin position="1"/>
        <end position="83"/>
    </location>
</feature>
<evidence type="ECO:0000313" key="4">
    <source>
        <dbReference type="Proteomes" id="UP000494256"/>
    </source>
</evidence>
<dbReference type="InterPro" id="IPR001584">
    <property type="entry name" value="Integrase_cat-core"/>
</dbReference>
<dbReference type="OrthoDB" id="2143914at2759"/>
<feature type="compositionally biased region" description="Basic and acidic residues" evidence="1">
    <location>
        <begin position="74"/>
        <end position="86"/>
    </location>
</feature>
<dbReference type="PROSITE" id="PS50994">
    <property type="entry name" value="INTEGRASE"/>
    <property type="match status" value="1"/>
</dbReference>
<evidence type="ECO:0000313" key="3">
    <source>
        <dbReference type="EMBL" id="CAB3259097.1"/>
    </source>
</evidence>
<dbReference type="GO" id="GO:0003676">
    <property type="term" value="F:nucleic acid binding"/>
    <property type="evidence" value="ECO:0007669"/>
    <property type="project" value="InterPro"/>
</dbReference>
<comment type="caution">
    <text evidence="3">The sequence shown here is derived from an EMBL/GenBank/DDBJ whole genome shotgun (WGS) entry which is preliminary data.</text>
</comment>
<dbReference type="EMBL" id="CADEBD010000688">
    <property type="protein sequence ID" value="CAB3259097.1"/>
    <property type="molecule type" value="Genomic_DNA"/>
</dbReference>
<dbReference type="AlphaFoldDB" id="A0A8S1B8X9"/>
<reference evidence="3 4" key="1">
    <citation type="submission" date="2020-04" db="EMBL/GenBank/DDBJ databases">
        <authorList>
            <person name="Wallbank WR R."/>
            <person name="Pardo Diaz C."/>
            <person name="Kozak K."/>
            <person name="Martin S."/>
            <person name="Jiggins C."/>
            <person name="Moest M."/>
            <person name="Warren A I."/>
            <person name="Byers J.R.P. K."/>
            <person name="Montejo-Kovacevich G."/>
            <person name="Yen C E."/>
        </authorList>
    </citation>
    <scope>NUCLEOTIDE SEQUENCE [LARGE SCALE GENOMIC DNA]</scope>
</reference>
<dbReference type="Gene3D" id="3.30.420.10">
    <property type="entry name" value="Ribonuclease H-like superfamily/Ribonuclease H"/>
    <property type="match status" value="1"/>
</dbReference>
<feature type="region of interest" description="Disordered" evidence="1">
    <location>
        <begin position="57"/>
        <end position="147"/>
    </location>
</feature>
<proteinExistence type="predicted"/>
<feature type="non-terminal residue" evidence="3">
    <location>
        <position position="1"/>
    </location>
</feature>
<feature type="compositionally biased region" description="Basic residues" evidence="1">
    <location>
        <begin position="109"/>
        <end position="120"/>
    </location>
</feature>
<dbReference type="SUPFAM" id="SSF53098">
    <property type="entry name" value="Ribonuclease H-like"/>
    <property type="match status" value="1"/>
</dbReference>
<protein>
    <recommendedName>
        <fullName evidence="2">Integrase catalytic domain-containing protein</fullName>
    </recommendedName>
</protein>
<accession>A0A8S1B8X9</accession>
<evidence type="ECO:0000259" key="2">
    <source>
        <dbReference type="PROSITE" id="PS50994"/>
    </source>
</evidence>
<dbReference type="Proteomes" id="UP000494256">
    <property type="component" value="Unassembled WGS sequence"/>
</dbReference>
<dbReference type="InterPro" id="IPR036397">
    <property type="entry name" value="RNaseH_sf"/>
</dbReference>